<evidence type="ECO:0000256" key="2">
    <source>
        <dbReference type="ARBA" id="ARBA00022723"/>
    </source>
</evidence>
<feature type="domain" description="Zn(2)-C6 fungal-type" evidence="8">
    <location>
        <begin position="331"/>
        <end position="361"/>
    </location>
</feature>
<dbReference type="GO" id="GO:0008270">
    <property type="term" value="F:zinc ion binding"/>
    <property type="evidence" value="ECO:0007669"/>
    <property type="project" value="InterPro"/>
</dbReference>
<feature type="region of interest" description="Disordered" evidence="6">
    <location>
        <begin position="1125"/>
        <end position="1154"/>
    </location>
</feature>
<dbReference type="InterPro" id="IPR006139">
    <property type="entry name" value="D-isomer_2_OHA_DH_cat_dom"/>
</dbReference>
<evidence type="ECO:0000313" key="10">
    <source>
        <dbReference type="Proteomes" id="UP000554235"/>
    </source>
</evidence>
<proteinExistence type="inferred from homology"/>
<comment type="similarity">
    <text evidence="1">Belongs to the D-isomer specific 2-hydroxyacid dehydrogenase family.</text>
</comment>
<feature type="region of interest" description="Disordered" evidence="6">
    <location>
        <begin position="904"/>
        <end position="954"/>
    </location>
</feature>
<dbReference type="PROSITE" id="PS00670">
    <property type="entry name" value="D_2_HYDROXYACID_DH_2"/>
    <property type="match status" value="1"/>
</dbReference>
<feature type="region of interest" description="Disordered" evidence="6">
    <location>
        <begin position="534"/>
        <end position="569"/>
    </location>
</feature>
<dbReference type="GO" id="GO:0051287">
    <property type="term" value="F:NAD binding"/>
    <property type="evidence" value="ECO:0007669"/>
    <property type="project" value="InterPro"/>
</dbReference>
<feature type="region of interest" description="Disordered" evidence="6">
    <location>
        <begin position="620"/>
        <end position="677"/>
    </location>
</feature>
<evidence type="ECO:0000256" key="3">
    <source>
        <dbReference type="ARBA" id="ARBA00023002"/>
    </source>
</evidence>
<evidence type="ECO:0000259" key="8">
    <source>
        <dbReference type="PROSITE" id="PS50048"/>
    </source>
</evidence>
<dbReference type="SMART" id="SM00066">
    <property type="entry name" value="GAL4"/>
    <property type="match status" value="1"/>
</dbReference>
<accession>A0A8H4LHS1</accession>
<dbReference type="Proteomes" id="UP000554235">
    <property type="component" value="Unassembled WGS sequence"/>
</dbReference>
<dbReference type="InterPro" id="IPR050223">
    <property type="entry name" value="D-isomer_2-hydroxyacid_DH"/>
</dbReference>
<dbReference type="GO" id="GO:0016618">
    <property type="term" value="F:hydroxypyruvate reductase [NAD(P)H] activity"/>
    <property type="evidence" value="ECO:0007669"/>
    <property type="project" value="TreeGrafter"/>
</dbReference>
<keyword evidence="4" id="KW-0520">NAD</keyword>
<dbReference type="InterPro" id="IPR036291">
    <property type="entry name" value="NAD(P)-bd_dom_sf"/>
</dbReference>
<gene>
    <name evidence="9" type="ORF">FALBO_4741</name>
</gene>
<dbReference type="PROSITE" id="PS00463">
    <property type="entry name" value="ZN2_CY6_FUNGAL_1"/>
    <property type="match status" value="1"/>
</dbReference>
<dbReference type="AlphaFoldDB" id="A0A8H4LHS1"/>
<feature type="compositionally biased region" description="Polar residues" evidence="6">
    <location>
        <begin position="559"/>
        <end position="568"/>
    </location>
</feature>
<keyword evidence="3" id="KW-0560">Oxidoreductase</keyword>
<dbReference type="PROSITE" id="PS50048">
    <property type="entry name" value="ZN2_CY6_FUNGAL_2"/>
    <property type="match status" value="1"/>
</dbReference>
<dbReference type="Gene3D" id="3.40.50.720">
    <property type="entry name" value="NAD(P)-binding Rossmann-like Domain"/>
    <property type="match status" value="2"/>
</dbReference>
<organism evidence="9 10">
    <name type="scientific">Fusarium albosuccineum</name>
    <dbReference type="NCBI Taxonomy" id="1237068"/>
    <lineage>
        <taxon>Eukaryota</taxon>
        <taxon>Fungi</taxon>
        <taxon>Dikarya</taxon>
        <taxon>Ascomycota</taxon>
        <taxon>Pezizomycotina</taxon>
        <taxon>Sordariomycetes</taxon>
        <taxon>Hypocreomycetidae</taxon>
        <taxon>Hypocreales</taxon>
        <taxon>Nectriaceae</taxon>
        <taxon>Fusarium</taxon>
        <taxon>Fusarium decemcellulare species complex</taxon>
    </lineage>
</organism>
<keyword evidence="7" id="KW-1133">Transmembrane helix</keyword>
<dbReference type="Pfam" id="PF02826">
    <property type="entry name" value="2-Hacid_dh_C"/>
    <property type="match status" value="1"/>
</dbReference>
<dbReference type="OrthoDB" id="3266505at2759"/>
<dbReference type="SUPFAM" id="SSF51735">
    <property type="entry name" value="NAD(P)-binding Rossmann-fold domains"/>
    <property type="match status" value="1"/>
</dbReference>
<dbReference type="InterPro" id="IPR001138">
    <property type="entry name" value="Zn2Cys6_DnaBD"/>
</dbReference>
<dbReference type="PANTHER" id="PTHR10996">
    <property type="entry name" value="2-HYDROXYACID DEHYDROGENASE-RELATED"/>
    <property type="match status" value="1"/>
</dbReference>
<dbReference type="SUPFAM" id="SSF57701">
    <property type="entry name" value="Zn2/Cys6 DNA-binding domain"/>
    <property type="match status" value="1"/>
</dbReference>
<comment type="caution">
    <text evidence="9">The sequence shown here is derived from an EMBL/GenBank/DDBJ whole genome shotgun (WGS) entry which is preliminary data.</text>
</comment>
<dbReference type="GO" id="GO:0005829">
    <property type="term" value="C:cytosol"/>
    <property type="evidence" value="ECO:0007669"/>
    <property type="project" value="TreeGrafter"/>
</dbReference>
<dbReference type="InterPro" id="IPR036864">
    <property type="entry name" value="Zn2-C6_fun-type_DNA-bd_sf"/>
</dbReference>
<dbReference type="GO" id="GO:0006351">
    <property type="term" value="P:DNA-templated transcription"/>
    <property type="evidence" value="ECO:0007669"/>
    <property type="project" value="InterPro"/>
</dbReference>
<dbReference type="InterPro" id="IPR029752">
    <property type="entry name" value="D-isomer_DH_CS1"/>
</dbReference>
<keyword evidence="10" id="KW-1185">Reference proteome</keyword>
<dbReference type="GO" id="GO:0000981">
    <property type="term" value="F:DNA-binding transcription factor activity, RNA polymerase II-specific"/>
    <property type="evidence" value="ECO:0007669"/>
    <property type="project" value="InterPro"/>
</dbReference>
<dbReference type="CDD" id="cd00067">
    <property type="entry name" value="GAL4"/>
    <property type="match status" value="1"/>
</dbReference>
<dbReference type="Pfam" id="PF00389">
    <property type="entry name" value="2-Hacid_dh"/>
    <property type="match status" value="1"/>
</dbReference>
<dbReference type="PROSITE" id="PS00671">
    <property type="entry name" value="D_2_HYDROXYACID_DH_3"/>
    <property type="match status" value="1"/>
</dbReference>
<dbReference type="Pfam" id="PF04082">
    <property type="entry name" value="Fungal_trans"/>
    <property type="match status" value="1"/>
</dbReference>
<evidence type="ECO:0000256" key="1">
    <source>
        <dbReference type="ARBA" id="ARBA00005854"/>
    </source>
</evidence>
<dbReference type="CDD" id="cd12148">
    <property type="entry name" value="fungal_TF_MHR"/>
    <property type="match status" value="1"/>
</dbReference>
<dbReference type="InterPro" id="IPR007219">
    <property type="entry name" value="XnlR_reg_dom"/>
</dbReference>
<evidence type="ECO:0000256" key="6">
    <source>
        <dbReference type="SAM" id="MobiDB-lite"/>
    </source>
</evidence>
<evidence type="ECO:0000256" key="7">
    <source>
        <dbReference type="SAM" id="Phobius"/>
    </source>
</evidence>
<dbReference type="PANTHER" id="PTHR10996:SF269">
    <property type="entry name" value="HYPOTHETICAL D-ISOMER SPECIFIC 2-HYDROXYACID DEHYDROGENASE (EUROFUNG)"/>
    <property type="match status" value="1"/>
</dbReference>
<dbReference type="GO" id="GO:0003677">
    <property type="term" value="F:DNA binding"/>
    <property type="evidence" value="ECO:0007669"/>
    <property type="project" value="InterPro"/>
</dbReference>
<feature type="compositionally biased region" description="Basic and acidic residues" evidence="6">
    <location>
        <begin position="664"/>
        <end position="677"/>
    </location>
</feature>
<dbReference type="SUPFAM" id="SSF52283">
    <property type="entry name" value="Formate/glycerate dehydrogenase catalytic domain-like"/>
    <property type="match status" value="1"/>
</dbReference>
<keyword evidence="5" id="KW-0539">Nucleus</keyword>
<keyword evidence="7" id="KW-0812">Transmembrane</keyword>
<dbReference type="InterPro" id="IPR029753">
    <property type="entry name" value="D-isomer_DH_CS"/>
</dbReference>
<keyword evidence="2" id="KW-0479">Metal-binding</keyword>
<dbReference type="PROSITE" id="PS00065">
    <property type="entry name" value="D_2_HYDROXYACID_DH_1"/>
    <property type="match status" value="1"/>
</dbReference>
<dbReference type="Pfam" id="PF00172">
    <property type="entry name" value="Zn_clus"/>
    <property type="match status" value="1"/>
</dbReference>
<feature type="transmembrane region" description="Helical" evidence="7">
    <location>
        <begin position="1093"/>
        <end position="1113"/>
    </location>
</feature>
<keyword evidence="7" id="KW-0472">Membrane</keyword>
<dbReference type="InterPro" id="IPR006140">
    <property type="entry name" value="D-isomer_DH_NAD-bd"/>
</dbReference>
<reference evidence="9 10" key="1">
    <citation type="submission" date="2020-01" db="EMBL/GenBank/DDBJ databases">
        <title>Identification and distribution of gene clusters putatively required for synthesis of sphingolipid metabolism inhibitors in phylogenetically diverse species of the filamentous fungus Fusarium.</title>
        <authorList>
            <person name="Kim H.-S."/>
            <person name="Busman M."/>
            <person name="Brown D.W."/>
            <person name="Divon H."/>
            <person name="Uhlig S."/>
            <person name="Proctor R.H."/>
        </authorList>
    </citation>
    <scope>NUCLEOTIDE SEQUENCE [LARGE SCALE GENOMIC DNA]</scope>
    <source>
        <strain evidence="9 10">NRRL 20459</strain>
    </source>
</reference>
<dbReference type="GO" id="GO:0030267">
    <property type="term" value="F:glyoxylate reductase (NADPH) activity"/>
    <property type="evidence" value="ECO:0007669"/>
    <property type="project" value="TreeGrafter"/>
</dbReference>
<dbReference type="CDD" id="cd12168">
    <property type="entry name" value="Mand_dh_like"/>
    <property type="match status" value="1"/>
</dbReference>
<sequence length="1263" mass="138990">MSLPKPRILFFNPVRHALAAYEALHKVAAPEVVTSKSRPEFFTDIKSKYHDIQAIYRTSTSGAVAGKFDKEFIDQLPTSLKFICHTGAGYDQIDVDACARRNITVTYAPDPVTNATADLTLFLLLGAIRQLNPSFNNLRNGNFKKGIDFGHDPQGKTLGILGMGRIGRAVKRRAEPFGLKVVYHNRNPLPDDLAAGCPYVSFDELLSTSDIISVHVPLSAATSHLIGAAEIARMKPGVVIINTARGAIIDEAAMAAALDEGHVAAVGLDVYEREPLVDERLVKNDRALLVPHLGTHTVETLTQMESLAMENARRGRVKKKQPAKNTRIGGACVACRSRKQKCSGDRPRCKQCGINNVMCQWPQPQKRGPPKNYTAALEKRLIETENILFALMAQVSDEQLASACHHMAQAPMTGVRSSNSKPFDSTQSNNLRPVYWTNYPLNSAEDARRWWTDRASKMWHNPQPRQPEDLDLSNAGANDTIICDSSLESAPERLRRTACEDAAAAESFSPPLGSSVVTSHGDVDQTMTEVPFASSISLPHEARGPSSPLREQTPARSRPGQTLPLTETESYEDAYLCPIMTPEIGSLRALKNGESQYIGSASGVYFINTVRRAFARTTNEVPENGHDAAGNSEHIPSDPSPEKCIVGGDDQADPPRASVAPDTPNERNRRARADEQHQPPFVSTDITSAMSNLPDYHVARKLVLTYFRTWHPLVPFLQGPECLEELRSLYDQNPDGTRRKTPSLSRLVTFRCIFNIGRLESDEPLDLGSVTIRSTSDLIPVLSLLALRSDGASIQALLSAQLYFIATMSLRHASSVGGLIIKSIVQTGMHRCPFRYWHLSPDERSMRKRIFWSFYVLDRFLSQSLGHPNGIQDSDIDVCVPGHRDLHDPVANSALSPSSAAPDTIIQHLPTNHPGRDQGSVSQRRHSQARDLSEEEEDGNNYMADGHGASASPSLRSTAILQHRRETQAVLGHHVQYSQLIGRLLEVFHKSVHVRDADDQTVLLLKADVAAWGNSLTKPRVTNSTLSESTELTPDPNIFPFISYHYAILLTNRPFLSLEPSCAEFRAAIQTCISAANSIIETMERYSELGGPMFWPGYMSAIWMSGLILALAARIESYSAARAKTPNAQNGTDFPRPSKRRITNGHLETPINNGHVLSRESPLMSVNFTDASRNALSPRNSFNETQAQNDYHFPTDPSGCLQNLHVSPLGPYHAPIPTIFPDGHPGSGQNMDLLEGANSFLDIFDGATWGHFINMIDDSGSTM</sequence>
<evidence type="ECO:0000313" key="9">
    <source>
        <dbReference type="EMBL" id="KAF4468368.1"/>
    </source>
</evidence>
<dbReference type="EMBL" id="JAADYS010000628">
    <property type="protein sequence ID" value="KAF4468368.1"/>
    <property type="molecule type" value="Genomic_DNA"/>
</dbReference>
<evidence type="ECO:0000256" key="5">
    <source>
        <dbReference type="ARBA" id="ARBA00023242"/>
    </source>
</evidence>
<dbReference type="Gene3D" id="4.10.240.10">
    <property type="entry name" value="Zn(2)-C6 fungal-type DNA-binding domain"/>
    <property type="match status" value="1"/>
</dbReference>
<dbReference type="SMART" id="SM00906">
    <property type="entry name" value="Fungal_trans"/>
    <property type="match status" value="1"/>
</dbReference>
<protein>
    <submittedName>
        <fullName evidence="9">Zn(II)2Cys6 transcription factor</fullName>
    </submittedName>
</protein>
<evidence type="ECO:0000256" key="4">
    <source>
        <dbReference type="ARBA" id="ARBA00023027"/>
    </source>
</evidence>
<name>A0A8H4LHS1_9HYPO</name>
<dbReference type="FunFam" id="3.40.50.720:FF:000203">
    <property type="entry name" value="D-3-phosphoglycerate dehydrogenase (SerA)"/>
    <property type="match status" value="1"/>
</dbReference>